<feature type="non-terminal residue" evidence="2">
    <location>
        <position position="154"/>
    </location>
</feature>
<feature type="region of interest" description="Disordered" evidence="1">
    <location>
        <begin position="1"/>
        <end position="36"/>
    </location>
</feature>
<accession>A0A0B6YW66</accession>
<sequence>EDNHDVEESSPSEGNDQTSSVSHYQENDKIIGSSEGTSWISQAAASGKSWWRPDDVSLDQFQDVSSIKKPAFQPHIPDISTSESESSAEKSEESQSLSKSGSTEVSSESNLAEPIEKKASSSESKYADSVEKKASSSESKYAEPIEKKASSSES</sequence>
<feature type="compositionally biased region" description="Low complexity" evidence="1">
    <location>
        <begin position="94"/>
        <end position="113"/>
    </location>
</feature>
<feature type="region of interest" description="Disordered" evidence="1">
    <location>
        <begin position="68"/>
        <end position="154"/>
    </location>
</feature>
<evidence type="ECO:0000313" key="2">
    <source>
        <dbReference type="EMBL" id="CEK60387.1"/>
    </source>
</evidence>
<proteinExistence type="predicted"/>
<dbReference type="EMBL" id="HACG01013522">
    <property type="protein sequence ID" value="CEK60387.1"/>
    <property type="molecule type" value="Transcribed_RNA"/>
</dbReference>
<reference evidence="2" key="1">
    <citation type="submission" date="2014-12" db="EMBL/GenBank/DDBJ databases">
        <title>Insight into the proteome of Arion vulgaris.</title>
        <authorList>
            <person name="Aradska J."/>
            <person name="Bulat T."/>
            <person name="Smidak R."/>
            <person name="Sarate P."/>
            <person name="Gangsoo J."/>
            <person name="Sialana F."/>
            <person name="Bilban M."/>
            <person name="Lubec G."/>
        </authorList>
    </citation>
    <scope>NUCLEOTIDE SEQUENCE</scope>
    <source>
        <tissue evidence="2">Skin</tissue>
    </source>
</reference>
<dbReference type="AlphaFoldDB" id="A0A0B6YW66"/>
<protein>
    <submittedName>
        <fullName evidence="2">Uncharacterized protein</fullName>
    </submittedName>
</protein>
<evidence type="ECO:0000256" key="1">
    <source>
        <dbReference type="SAM" id="MobiDB-lite"/>
    </source>
</evidence>
<feature type="compositionally biased region" description="Polar residues" evidence="1">
    <location>
        <begin position="11"/>
        <end position="24"/>
    </location>
</feature>
<feature type="compositionally biased region" description="Basic and acidic residues" evidence="1">
    <location>
        <begin position="114"/>
        <end position="154"/>
    </location>
</feature>
<feature type="non-terminal residue" evidence="2">
    <location>
        <position position="1"/>
    </location>
</feature>
<name>A0A0B6YW66_9EUPU</name>
<gene>
    <name evidence="2" type="primary">ORF39246</name>
</gene>
<organism evidence="2">
    <name type="scientific">Arion vulgaris</name>
    <dbReference type="NCBI Taxonomy" id="1028688"/>
    <lineage>
        <taxon>Eukaryota</taxon>
        <taxon>Metazoa</taxon>
        <taxon>Spiralia</taxon>
        <taxon>Lophotrochozoa</taxon>
        <taxon>Mollusca</taxon>
        <taxon>Gastropoda</taxon>
        <taxon>Heterobranchia</taxon>
        <taxon>Euthyneura</taxon>
        <taxon>Panpulmonata</taxon>
        <taxon>Eupulmonata</taxon>
        <taxon>Stylommatophora</taxon>
        <taxon>Helicina</taxon>
        <taxon>Arionoidea</taxon>
        <taxon>Arionidae</taxon>
        <taxon>Arion</taxon>
    </lineage>
</organism>